<keyword evidence="10" id="KW-0472">Membrane</keyword>
<evidence type="ECO:0000256" key="8">
    <source>
        <dbReference type="ARBA" id="ARBA00023180"/>
    </source>
</evidence>
<dbReference type="SUPFAM" id="SSF57184">
    <property type="entry name" value="Growth factor receptor domain"/>
    <property type="match status" value="1"/>
</dbReference>
<dbReference type="Gene3D" id="2.10.220.10">
    <property type="entry name" value="Hormone Receptor, Insulin-like Growth Factor Receptor 1, Chain A, domain 2"/>
    <property type="match status" value="1"/>
</dbReference>
<feature type="binding site" evidence="9">
    <location>
        <position position="219"/>
    </location>
    <ligand>
        <name>ATP</name>
        <dbReference type="ChEBI" id="CHEBI:30616"/>
    </ligand>
</feature>
<dbReference type="STRING" id="10029.G3H9L3"/>
<organism evidence="13 14">
    <name type="scientific">Cricetulus griseus</name>
    <name type="common">Chinese hamster</name>
    <name type="synonym">Cricetulus barabensis griseus</name>
    <dbReference type="NCBI Taxonomy" id="10029"/>
    <lineage>
        <taxon>Eukaryota</taxon>
        <taxon>Metazoa</taxon>
        <taxon>Chordata</taxon>
        <taxon>Craniata</taxon>
        <taxon>Vertebrata</taxon>
        <taxon>Euteleostomi</taxon>
        <taxon>Mammalia</taxon>
        <taxon>Eutheria</taxon>
        <taxon>Euarchontoglires</taxon>
        <taxon>Glires</taxon>
        <taxon>Rodentia</taxon>
        <taxon>Myomorpha</taxon>
        <taxon>Muroidea</taxon>
        <taxon>Cricetidae</taxon>
        <taxon>Cricetinae</taxon>
        <taxon>Cricetulus</taxon>
    </lineage>
</organism>
<dbReference type="InParanoid" id="G3H9L3"/>
<dbReference type="Gene3D" id="6.10.250.880">
    <property type="match status" value="1"/>
</dbReference>
<dbReference type="SMART" id="SM00261">
    <property type="entry name" value="FU"/>
    <property type="match status" value="2"/>
</dbReference>
<evidence type="ECO:0000259" key="11">
    <source>
        <dbReference type="Pfam" id="PF14843"/>
    </source>
</evidence>
<dbReference type="InterPro" id="IPR006212">
    <property type="entry name" value="Furin_repeat"/>
</dbReference>
<proteinExistence type="predicted"/>
<keyword evidence="10" id="KW-0812">Transmembrane</keyword>
<gene>
    <name evidence="13" type="ORF">I79_007089</name>
</gene>
<keyword evidence="4 9" id="KW-0547">Nucleotide-binding</keyword>
<evidence type="ECO:0000256" key="10">
    <source>
        <dbReference type="SAM" id="Phobius"/>
    </source>
</evidence>
<dbReference type="FunFam" id="4.10.1140.10:FF:000001">
    <property type="entry name" value="Receptor protein-tyrosine kinase"/>
    <property type="match status" value="1"/>
</dbReference>
<keyword evidence="6 9" id="KW-0067">ATP-binding</keyword>
<feature type="transmembrane region" description="Helical" evidence="10">
    <location>
        <begin position="127"/>
        <end position="150"/>
    </location>
</feature>
<accession>G3H9L3</accession>
<dbReference type="CDD" id="cd12092">
    <property type="entry name" value="TM_ErbB4"/>
    <property type="match status" value="1"/>
</dbReference>
<dbReference type="GO" id="GO:0004714">
    <property type="term" value="F:transmembrane receptor protein tyrosine kinase activity"/>
    <property type="evidence" value="ECO:0007669"/>
    <property type="project" value="UniProtKB-EC"/>
</dbReference>
<dbReference type="Gene3D" id="4.10.1140.10">
    <property type="entry name" value="membrane-bound form of the juxtamembrane domain of the epidermal growth factor receptor like domain"/>
    <property type="match status" value="1"/>
</dbReference>
<feature type="domain" description="Epidermal growth factor receptor-like transmembrane-juxtamembrane segment" evidence="12">
    <location>
        <begin position="128"/>
        <end position="163"/>
    </location>
</feature>
<dbReference type="InterPro" id="IPR032778">
    <property type="entry name" value="GF_recep_IV"/>
</dbReference>
<name>G3H9L3_CRIGR</name>
<keyword evidence="5 13" id="KW-0418">Kinase</keyword>
<evidence type="ECO:0000256" key="1">
    <source>
        <dbReference type="ARBA" id="ARBA00011902"/>
    </source>
</evidence>
<dbReference type="CDD" id="cd00064">
    <property type="entry name" value="FU"/>
    <property type="match status" value="2"/>
</dbReference>
<dbReference type="EC" id="2.7.10.1" evidence="1"/>
<evidence type="ECO:0000256" key="4">
    <source>
        <dbReference type="ARBA" id="ARBA00022741"/>
    </source>
</evidence>
<evidence type="ECO:0000313" key="13">
    <source>
        <dbReference type="EMBL" id="EGW01720.1"/>
    </source>
</evidence>
<evidence type="ECO:0000256" key="5">
    <source>
        <dbReference type="ARBA" id="ARBA00022777"/>
    </source>
</evidence>
<dbReference type="EMBL" id="JH000233">
    <property type="protein sequence ID" value="EGW01720.1"/>
    <property type="molecule type" value="Genomic_DNA"/>
</dbReference>
<keyword evidence="10" id="KW-1133">Transmembrane helix</keyword>
<keyword evidence="2" id="KW-0597">Phosphoprotein</keyword>
<evidence type="ECO:0000256" key="6">
    <source>
        <dbReference type="ARBA" id="ARBA00022840"/>
    </source>
</evidence>
<feature type="domain" description="Growth factor receptor" evidence="11">
    <location>
        <begin position="2"/>
        <end position="125"/>
    </location>
</feature>
<evidence type="ECO:0000256" key="7">
    <source>
        <dbReference type="ARBA" id="ARBA00023137"/>
    </source>
</evidence>
<evidence type="ECO:0000313" key="14">
    <source>
        <dbReference type="Proteomes" id="UP000001075"/>
    </source>
</evidence>
<dbReference type="Pfam" id="PF14843">
    <property type="entry name" value="GF_recep_IV"/>
    <property type="match status" value="1"/>
</dbReference>
<evidence type="ECO:0000256" key="9">
    <source>
        <dbReference type="PROSITE-ProRule" id="PRU10141"/>
    </source>
</evidence>
<dbReference type="Proteomes" id="UP000001075">
    <property type="component" value="Unassembled WGS sequence"/>
</dbReference>
<dbReference type="PROSITE" id="PS00107">
    <property type="entry name" value="PROTEIN_KINASE_ATP"/>
    <property type="match status" value="1"/>
</dbReference>
<sequence>MVCNHLCSSDGCWGPGPDQCLSCRRFSRGKICIESCNLYDGEFREFENGSICVECDSQCEKMEDGLLTCHGPGPDNCTKCSHFKDGPNCVEKCPDGLQGANSFIFKYADQDRECHPCHPNCTQGTPLIAAGVIGGLFIVVIMALTFAVYVRRKSIKKKRALRRFLETELVEPLTPSGTAPNQAQLRILKETELKRVKVLGSGAFGTVYKAFENILIIIKPSMMQM</sequence>
<reference evidence="14" key="1">
    <citation type="journal article" date="2011" name="Nat. Biotechnol.">
        <title>The genomic sequence of the Chinese hamster ovary (CHO)-K1 cell line.</title>
        <authorList>
            <person name="Xu X."/>
            <person name="Nagarajan H."/>
            <person name="Lewis N.E."/>
            <person name="Pan S."/>
            <person name="Cai Z."/>
            <person name="Liu X."/>
            <person name="Chen W."/>
            <person name="Xie M."/>
            <person name="Wang W."/>
            <person name="Hammond S."/>
            <person name="Andersen M.R."/>
            <person name="Neff N."/>
            <person name="Passarelli B."/>
            <person name="Koh W."/>
            <person name="Fan H.C."/>
            <person name="Wang J."/>
            <person name="Gui Y."/>
            <person name="Lee K.H."/>
            <person name="Betenbaugh M.J."/>
            <person name="Quake S.R."/>
            <person name="Famili I."/>
            <person name="Palsson B.O."/>
            <person name="Wang J."/>
        </authorList>
    </citation>
    <scope>NUCLEOTIDE SEQUENCE [LARGE SCALE GENOMIC DNA]</scope>
    <source>
        <strain evidence="14">CHO K1 cell line</strain>
    </source>
</reference>
<dbReference type="InterPro" id="IPR009030">
    <property type="entry name" value="Growth_fac_rcpt_cys_sf"/>
</dbReference>
<dbReference type="GO" id="GO:0005524">
    <property type="term" value="F:ATP binding"/>
    <property type="evidence" value="ECO:0007669"/>
    <property type="project" value="UniProtKB-UniRule"/>
</dbReference>
<keyword evidence="3" id="KW-0808">Transferase</keyword>
<evidence type="ECO:0000259" key="12">
    <source>
        <dbReference type="Pfam" id="PF21314"/>
    </source>
</evidence>
<dbReference type="FunFam" id="2.10.220.10:FF:000004">
    <property type="entry name" value="Receptor protein-tyrosine kinase"/>
    <property type="match status" value="1"/>
</dbReference>
<keyword evidence="8" id="KW-0325">Glycoprotein</keyword>
<dbReference type="AlphaFoldDB" id="G3H9L3"/>
<evidence type="ECO:0000256" key="3">
    <source>
        <dbReference type="ARBA" id="ARBA00022679"/>
    </source>
</evidence>
<keyword evidence="7" id="KW-0829">Tyrosine-protein kinase</keyword>
<keyword evidence="13" id="KW-0675">Receptor</keyword>
<dbReference type="InterPro" id="IPR049328">
    <property type="entry name" value="TM_ErbB1"/>
</dbReference>
<evidence type="ECO:0000256" key="2">
    <source>
        <dbReference type="ARBA" id="ARBA00022553"/>
    </source>
</evidence>
<dbReference type="InterPro" id="IPR017441">
    <property type="entry name" value="Protein_kinase_ATP_BS"/>
</dbReference>
<dbReference type="Pfam" id="PF21314">
    <property type="entry name" value="TM_ErbB1"/>
    <property type="match status" value="1"/>
</dbReference>
<protein>
    <recommendedName>
        <fullName evidence="1">receptor protein-tyrosine kinase</fullName>
        <ecNumber evidence="1">2.7.10.1</ecNumber>
    </recommendedName>
</protein>